<keyword evidence="2" id="KW-0812">Transmembrane</keyword>
<feature type="transmembrane region" description="Helical" evidence="2">
    <location>
        <begin position="865"/>
        <end position="883"/>
    </location>
</feature>
<keyword evidence="2" id="KW-0472">Membrane</keyword>
<feature type="compositionally biased region" description="Polar residues" evidence="1">
    <location>
        <begin position="204"/>
        <end position="250"/>
    </location>
</feature>
<proteinExistence type="predicted"/>
<dbReference type="RefSeq" id="XP_013233144.1">
    <property type="nucleotide sequence ID" value="XM_013377690.1"/>
</dbReference>
<dbReference type="OMA" id="TQIRRVY"/>
<evidence type="ECO:0000313" key="4">
    <source>
        <dbReference type="EMBL" id="CDJ42394.1"/>
    </source>
</evidence>
<accession>U6L1B5</accession>
<dbReference type="AlphaFoldDB" id="U6L1B5"/>
<keyword evidence="2" id="KW-1133">Transmembrane helix</keyword>
<evidence type="ECO:0000256" key="2">
    <source>
        <dbReference type="SAM" id="Phobius"/>
    </source>
</evidence>
<name>U6L1B5_EIMTE</name>
<feature type="compositionally biased region" description="Basic and acidic residues" evidence="1">
    <location>
        <begin position="97"/>
        <end position="110"/>
    </location>
</feature>
<dbReference type="Proteomes" id="UP000030747">
    <property type="component" value="Unassembled WGS sequence"/>
</dbReference>
<reference evidence="4" key="1">
    <citation type="submission" date="2013-10" db="EMBL/GenBank/DDBJ databases">
        <title>Genomic analysis of the causative agents of coccidiosis in chickens.</title>
        <authorList>
            <person name="Reid A.J."/>
            <person name="Blake D."/>
            <person name="Billington K."/>
            <person name="Browne H."/>
            <person name="Dunn M."/>
            <person name="Hung S."/>
            <person name="Kawahara F."/>
            <person name="Miranda-Saavedra D."/>
            <person name="Mourier T."/>
            <person name="Nagra H."/>
            <person name="Otto T.D."/>
            <person name="Rawlings N."/>
            <person name="Sanchez A."/>
            <person name="Sanders M."/>
            <person name="Subramaniam C."/>
            <person name="Tay Y."/>
            <person name="Dear P."/>
            <person name="Doerig C."/>
            <person name="Gruber A."/>
            <person name="Parkinson J."/>
            <person name="Shirley M."/>
            <person name="Wan K.L."/>
            <person name="Berriman M."/>
            <person name="Tomley F."/>
            <person name="Pain A."/>
        </authorList>
    </citation>
    <scope>NUCLEOTIDE SEQUENCE [LARGE SCALE GENOMIC DNA]</scope>
    <source>
        <strain evidence="4">Houghton</strain>
    </source>
</reference>
<dbReference type="EMBL" id="HG675716">
    <property type="protein sequence ID" value="CDJ42394.1"/>
    <property type="molecule type" value="Genomic_DNA"/>
</dbReference>
<dbReference type="GeneID" id="25253260"/>
<feature type="signal peptide" evidence="3">
    <location>
        <begin position="1"/>
        <end position="23"/>
    </location>
</feature>
<dbReference type="VEuPathDB" id="ToxoDB:ETH2_1127800"/>
<organism evidence="4 5">
    <name type="scientific">Eimeria tenella</name>
    <name type="common">Coccidian parasite</name>
    <dbReference type="NCBI Taxonomy" id="5802"/>
    <lineage>
        <taxon>Eukaryota</taxon>
        <taxon>Sar</taxon>
        <taxon>Alveolata</taxon>
        <taxon>Apicomplexa</taxon>
        <taxon>Conoidasida</taxon>
        <taxon>Coccidia</taxon>
        <taxon>Eucoccidiorida</taxon>
        <taxon>Eimeriorina</taxon>
        <taxon>Eimeriidae</taxon>
        <taxon>Eimeria</taxon>
    </lineage>
</organism>
<evidence type="ECO:0000256" key="3">
    <source>
        <dbReference type="SAM" id="SignalP"/>
    </source>
</evidence>
<evidence type="ECO:0008006" key="6">
    <source>
        <dbReference type="Google" id="ProtNLM"/>
    </source>
</evidence>
<reference evidence="4" key="2">
    <citation type="submission" date="2013-10" db="EMBL/GenBank/DDBJ databases">
        <authorList>
            <person name="Aslett M."/>
        </authorList>
    </citation>
    <scope>NUCLEOTIDE SEQUENCE [LARGE SCALE GENOMIC DNA]</scope>
    <source>
        <strain evidence="4">Houghton</strain>
    </source>
</reference>
<protein>
    <recommendedName>
        <fullName evidence="6">Transmembrane protein</fullName>
    </recommendedName>
</protein>
<dbReference type="OrthoDB" id="347393at2759"/>
<evidence type="ECO:0000313" key="5">
    <source>
        <dbReference type="Proteomes" id="UP000030747"/>
    </source>
</evidence>
<feature type="region of interest" description="Disordered" evidence="1">
    <location>
        <begin position="289"/>
        <end position="316"/>
    </location>
</feature>
<evidence type="ECO:0000256" key="1">
    <source>
        <dbReference type="SAM" id="MobiDB-lite"/>
    </source>
</evidence>
<gene>
    <name evidence="4" type="ORF">ETH_00020710</name>
</gene>
<keyword evidence="5" id="KW-1185">Reference proteome</keyword>
<feature type="region of interest" description="Disordered" evidence="1">
    <location>
        <begin position="95"/>
        <end position="252"/>
    </location>
</feature>
<feature type="compositionally biased region" description="Polar residues" evidence="1">
    <location>
        <begin position="180"/>
        <end position="190"/>
    </location>
</feature>
<feature type="transmembrane region" description="Helical" evidence="2">
    <location>
        <begin position="889"/>
        <end position="907"/>
    </location>
</feature>
<feature type="chain" id="PRO_5004673954" description="Transmembrane protein" evidence="3">
    <location>
        <begin position="24"/>
        <end position="925"/>
    </location>
</feature>
<dbReference type="VEuPathDB" id="ToxoDB:ETH_00020710"/>
<keyword evidence="3" id="KW-0732">Signal</keyword>
<sequence length="925" mass="101021">MIGLYLHVQYVAICLSLLSAASCSPRTDFNENSGLQPPSDCYRNIQACTRGLARDADYQRSRVRLIANATRHRLDPPWGLLQLAANLPRRKKQVLTEAEKQARKLAEARRANQRRGAGSPHSNSSISESEDGEWNEPRSGYASTPPHEALPDDRNRPPPLFGAINPKSQKQGVSKASYEQPYSSQLQSVLGQVHDAELSDDESTAQNPSHEGVPDTSQAQASAEAPSNSSTFTATMSNNKLSDGSSTSLSKPHLGLSGAGGYDNSSSTNASDSYGGANAIYNTNSANSAISEENGSAHGDNMTGLPRDGQQHEVSGEAKPSLANLVMRGIGGGEYHELLDCIELPLGYQEIDSQVDEFCKRLKKKDTRYPNHPSQTACRKAAKHVGTQIRRVYQECKAGMYKCLKSLWLTPVLPGITKLRSLMGIPQLGDLNLTAKFIKDAIESPQAGHVWKYPDVESNSCIFEHQYETLLGDEKRKLGTLELLLLLSQRHLVETTIVGFLMSLFRMDRCKQQFKKNPRYSAPDGSTVDSRGLFQALLANVVSDAFVVDPKQCGTDEVLKTGTKTNVLCEHVGHGVKLRSVVKPILQLVAKDELEEALAKAANFAGDFQAAEVDWKDFEATQAIAKVHAAMSVSLHFAISSWKGKLTAWLGARKLLSPLLRKVFGEIATSLFELNGEARDFGMVISSVEREQDVSSAALLKYAEMEVTQLAAEARFYCQTGYKGLGNAVRSALKTATDSFARMKSTENRREGREGTGMSRPPSFFEVYASWNLAENTSVYPRRAPGLGARVQYPPSFVWLSSHWEKDGSALAAAGASTKKKVKKVVKRVTTKVKEYFADSKLLKKRWWGVLPDTLRRLKNGDTSAMSGAILLAVLFFVFSLSFSVVASVAIQLIGALCVLAVVLMLLDMFQSDASPQVSAVSDAP</sequence>